<keyword evidence="6" id="KW-1185">Reference proteome</keyword>
<dbReference type="PROSITE" id="PS50097">
    <property type="entry name" value="BTB"/>
    <property type="match status" value="2"/>
</dbReference>
<dbReference type="PANTHER" id="PTHR26379:SF429">
    <property type="entry name" value="OS10G0428900 PROTEIN"/>
    <property type="match status" value="1"/>
</dbReference>
<dbReference type="InterPro" id="IPR056423">
    <property type="entry name" value="BACK_BPM_SPOP"/>
</dbReference>
<dbReference type="CDD" id="cd18280">
    <property type="entry name" value="BTB_POZ_BPM_plant"/>
    <property type="match status" value="1"/>
</dbReference>
<feature type="domain" description="BTB" evidence="3">
    <location>
        <begin position="342"/>
        <end position="412"/>
    </location>
</feature>
<evidence type="ECO:0000259" key="4">
    <source>
        <dbReference type="PROSITE" id="PS50144"/>
    </source>
</evidence>
<gene>
    <name evidence="5" type="ORF">U9M48_030389</name>
</gene>
<dbReference type="Gene3D" id="2.60.210.10">
    <property type="entry name" value="Apoptosis, Tumor Necrosis Factor Receptor Associated Protein 2, Chain A"/>
    <property type="match status" value="1"/>
</dbReference>
<evidence type="ECO:0000256" key="1">
    <source>
        <dbReference type="ARBA" id="ARBA00004906"/>
    </source>
</evidence>
<sequence>MSASASAIVADTTRGYHILKIDGYSGTKGTPTGEFIKSNPFTLCGHRWFIQYYPNGHTSECADYISIFLYLDEGVSKALKVQLRFCFIDDMEVQTPSLTSEPVTFGSYGDWGWARFIGREDLERSKHLKDDSFVVRCDVAITNEIRTEELADAPTTTFVFVPPSNLHQHLGDLLQTEKGADVVFQVSGETFKAHRCVLAARSPVFSSELFGQMKESDATAGGSIRIDDMEAYVFKALLFFVYTDSLPENLMSDDDEQGVMCQHLLVAADRYNLERLKLICEYRLCKCIKASTLATILALAEQHHCHGLKKACFSFLSSPVNLTAVLATDAFEYLNTTCPSGADVVFQVGTQTFKAHRCVLAARSDVFSVELFGQMKESDTAAGGGIHIDDMEAHVFKALLLFIYTDSLPENLMNKEEEDAMLQHLLVAGVI</sequence>
<comment type="similarity">
    <text evidence="2">Belongs to the Tdpoz family.</text>
</comment>
<feature type="domain" description="BTB" evidence="3">
    <location>
        <begin position="180"/>
        <end position="250"/>
    </location>
</feature>
<organism evidence="5 6">
    <name type="scientific">Paspalum notatum var. saurae</name>
    <dbReference type="NCBI Taxonomy" id="547442"/>
    <lineage>
        <taxon>Eukaryota</taxon>
        <taxon>Viridiplantae</taxon>
        <taxon>Streptophyta</taxon>
        <taxon>Embryophyta</taxon>
        <taxon>Tracheophyta</taxon>
        <taxon>Spermatophyta</taxon>
        <taxon>Magnoliopsida</taxon>
        <taxon>Liliopsida</taxon>
        <taxon>Poales</taxon>
        <taxon>Poaceae</taxon>
        <taxon>PACMAD clade</taxon>
        <taxon>Panicoideae</taxon>
        <taxon>Andropogonodae</taxon>
        <taxon>Paspaleae</taxon>
        <taxon>Paspalinae</taxon>
        <taxon>Paspalum</taxon>
    </lineage>
</organism>
<dbReference type="CDD" id="cd00121">
    <property type="entry name" value="MATH"/>
    <property type="match status" value="1"/>
</dbReference>
<dbReference type="Pfam" id="PF24570">
    <property type="entry name" value="BACK_BPM_SPOP"/>
    <property type="match status" value="1"/>
</dbReference>
<dbReference type="InterPro" id="IPR045005">
    <property type="entry name" value="BPM1-6"/>
</dbReference>
<dbReference type="InterPro" id="IPR000210">
    <property type="entry name" value="BTB/POZ_dom"/>
</dbReference>
<dbReference type="Gene3D" id="6.10.250.3030">
    <property type="match status" value="1"/>
</dbReference>
<accession>A0AAQ3U073</accession>
<dbReference type="InterPro" id="IPR002083">
    <property type="entry name" value="MATH/TRAF_dom"/>
</dbReference>
<name>A0AAQ3U073_PASNO</name>
<feature type="domain" description="MATH" evidence="4">
    <location>
        <begin position="14"/>
        <end position="139"/>
    </location>
</feature>
<dbReference type="Proteomes" id="UP001341281">
    <property type="component" value="Chromosome 07"/>
</dbReference>
<reference evidence="5 6" key="1">
    <citation type="submission" date="2024-02" db="EMBL/GenBank/DDBJ databases">
        <title>High-quality chromosome-scale genome assembly of Pensacola bahiagrass (Paspalum notatum Flugge var. saurae).</title>
        <authorList>
            <person name="Vega J.M."/>
            <person name="Podio M."/>
            <person name="Orjuela J."/>
            <person name="Siena L.A."/>
            <person name="Pessino S.C."/>
            <person name="Combes M.C."/>
            <person name="Mariac C."/>
            <person name="Albertini E."/>
            <person name="Pupilli F."/>
            <person name="Ortiz J.P.A."/>
            <person name="Leblanc O."/>
        </authorList>
    </citation>
    <scope>NUCLEOTIDE SEQUENCE [LARGE SCALE GENOMIC DNA]</scope>
    <source>
        <strain evidence="5">R1</strain>
        <tissue evidence="5">Leaf</tissue>
    </source>
</reference>
<dbReference type="PROSITE" id="PS50144">
    <property type="entry name" value="MATH"/>
    <property type="match status" value="1"/>
</dbReference>
<proteinExistence type="inferred from homology"/>
<dbReference type="PANTHER" id="PTHR26379">
    <property type="entry name" value="BTB/POZ AND MATH DOMAIN-CONTAINING PROTEIN 1"/>
    <property type="match status" value="1"/>
</dbReference>
<dbReference type="Pfam" id="PF22486">
    <property type="entry name" value="MATH_2"/>
    <property type="match status" value="1"/>
</dbReference>
<dbReference type="SUPFAM" id="SSF54695">
    <property type="entry name" value="POZ domain"/>
    <property type="match status" value="2"/>
</dbReference>
<dbReference type="EMBL" id="CP144751">
    <property type="protein sequence ID" value="WVZ83220.1"/>
    <property type="molecule type" value="Genomic_DNA"/>
</dbReference>
<evidence type="ECO:0000313" key="6">
    <source>
        <dbReference type="Proteomes" id="UP001341281"/>
    </source>
</evidence>
<dbReference type="Pfam" id="PF00651">
    <property type="entry name" value="BTB"/>
    <property type="match status" value="2"/>
</dbReference>
<dbReference type="InterPro" id="IPR008974">
    <property type="entry name" value="TRAF-like"/>
</dbReference>
<evidence type="ECO:0000256" key="2">
    <source>
        <dbReference type="ARBA" id="ARBA00010846"/>
    </source>
</evidence>
<dbReference type="InterPro" id="IPR011333">
    <property type="entry name" value="SKP1/BTB/POZ_sf"/>
</dbReference>
<protein>
    <submittedName>
        <fullName evidence="5">Uncharacterized protein</fullName>
    </submittedName>
</protein>
<evidence type="ECO:0000313" key="5">
    <source>
        <dbReference type="EMBL" id="WVZ83220.1"/>
    </source>
</evidence>
<comment type="pathway">
    <text evidence="1">Protein modification; protein ubiquitination.</text>
</comment>
<dbReference type="GO" id="GO:0016567">
    <property type="term" value="P:protein ubiquitination"/>
    <property type="evidence" value="ECO:0007669"/>
    <property type="project" value="InterPro"/>
</dbReference>
<dbReference type="Gene3D" id="3.30.710.10">
    <property type="entry name" value="Potassium Channel Kv1.1, Chain A"/>
    <property type="match status" value="2"/>
</dbReference>
<dbReference type="SUPFAM" id="SSF49599">
    <property type="entry name" value="TRAF domain-like"/>
    <property type="match status" value="1"/>
</dbReference>
<dbReference type="SMART" id="SM00225">
    <property type="entry name" value="BTB"/>
    <property type="match status" value="2"/>
</dbReference>
<dbReference type="SMART" id="SM00061">
    <property type="entry name" value="MATH"/>
    <property type="match status" value="1"/>
</dbReference>
<dbReference type="AlphaFoldDB" id="A0AAQ3U073"/>
<evidence type="ECO:0000259" key="3">
    <source>
        <dbReference type="PROSITE" id="PS50097"/>
    </source>
</evidence>